<dbReference type="InterPro" id="IPR018165">
    <property type="entry name" value="Ala-tRNA-synth_IIc_core"/>
</dbReference>
<dbReference type="SUPFAM" id="SSF50447">
    <property type="entry name" value="Translation proteins"/>
    <property type="match status" value="1"/>
</dbReference>
<reference evidence="8" key="1">
    <citation type="journal article" date="2021" name="PeerJ">
        <title>Extensive microbial diversity within the chicken gut microbiome revealed by metagenomics and culture.</title>
        <authorList>
            <person name="Gilroy R."/>
            <person name="Ravi A."/>
            <person name="Getino M."/>
            <person name="Pursley I."/>
            <person name="Horton D.L."/>
            <person name="Alikhan N.F."/>
            <person name="Baker D."/>
            <person name="Gharbi K."/>
            <person name="Hall N."/>
            <person name="Watson M."/>
            <person name="Adriaenssens E.M."/>
            <person name="Foster-Nyarko E."/>
            <person name="Jarju S."/>
            <person name="Secka A."/>
            <person name="Antonio M."/>
            <person name="Oren A."/>
            <person name="Chaudhuri R.R."/>
            <person name="La Ragione R."/>
            <person name="Hildebrand F."/>
            <person name="Pallen M.J."/>
        </authorList>
    </citation>
    <scope>NUCLEOTIDE SEQUENCE</scope>
    <source>
        <strain evidence="8">ChiSjej2B20-17149</strain>
    </source>
</reference>
<dbReference type="GO" id="GO:0005737">
    <property type="term" value="C:cytoplasm"/>
    <property type="evidence" value="ECO:0007669"/>
    <property type="project" value="UniProtKB-SubCell"/>
</dbReference>
<dbReference type="GO" id="GO:0002161">
    <property type="term" value="F:aminoacyl-tRNA deacylase activity"/>
    <property type="evidence" value="ECO:0007669"/>
    <property type="project" value="UniProtKB-ARBA"/>
</dbReference>
<keyword evidence="5" id="KW-0862">Zinc</keyword>
<evidence type="ECO:0000256" key="3">
    <source>
        <dbReference type="ARBA" id="ARBA00017959"/>
    </source>
</evidence>
<evidence type="ECO:0000313" key="9">
    <source>
        <dbReference type="Proteomes" id="UP000752172"/>
    </source>
</evidence>
<dbReference type="GO" id="GO:0005524">
    <property type="term" value="F:ATP binding"/>
    <property type="evidence" value="ECO:0007669"/>
    <property type="project" value="InterPro"/>
</dbReference>
<dbReference type="PANTHER" id="PTHR43462">
    <property type="entry name" value="ALANYL-TRNA EDITING PROTEIN"/>
    <property type="match status" value="1"/>
</dbReference>
<evidence type="ECO:0000256" key="6">
    <source>
        <dbReference type="ARBA" id="ARBA00032577"/>
    </source>
</evidence>
<reference evidence="8" key="2">
    <citation type="submission" date="2021-09" db="EMBL/GenBank/DDBJ databases">
        <authorList>
            <person name="Gilroy R."/>
        </authorList>
    </citation>
    <scope>NUCLEOTIDE SEQUENCE</scope>
    <source>
        <strain evidence="8">ChiSjej2B20-17149</strain>
    </source>
</reference>
<dbReference type="SUPFAM" id="SSF55186">
    <property type="entry name" value="ThrRS/AlaRS common domain"/>
    <property type="match status" value="1"/>
</dbReference>
<dbReference type="Pfam" id="PF07973">
    <property type="entry name" value="tRNA_SAD"/>
    <property type="match status" value="1"/>
</dbReference>
<sequence length="248" mass="27245">MSVHTMETLALFDSAPYQNAFSARVIAVSEQGIALEHTLFYPTGGGQPGDTGHLTLADGTRVQVTGTVRDPVLRSIIWHQVDHCPEQLAAGVQVDAGLDWERRYQHMKMHTCLHLLCSLIDAPVTGCSISADKGRLDFDLPEMTLDKDRLTHDLNALIEQAHAVKTLSMPATEYATLLQITRTQAVAPPVVSGSVRVIEIPGIDIQPCGGTHVLNTEEIGRVFCEKIEKKSKHNRRVILRFEPASLPL</sequence>
<name>A0A921NDR6_9PSED</name>
<evidence type="ECO:0000256" key="2">
    <source>
        <dbReference type="ARBA" id="ARBA00004496"/>
    </source>
</evidence>
<dbReference type="Gene3D" id="3.30.980.10">
    <property type="entry name" value="Threonyl-trna Synthetase, Chain A, domain 2"/>
    <property type="match status" value="1"/>
</dbReference>
<dbReference type="InterPro" id="IPR018163">
    <property type="entry name" value="Thr/Ala-tRNA-synth_IIc_edit"/>
</dbReference>
<dbReference type="SMART" id="SM00863">
    <property type="entry name" value="tRNA_SAD"/>
    <property type="match status" value="1"/>
</dbReference>
<dbReference type="InterPro" id="IPR012947">
    <property type="entry name" value="tRNA_SAD"/>
</dbReference>
<comment type="cofactor">
    <cofactor evidence="1">
        <name>Zn(2+)</name>
        <dbReference type="ChEBI" id="CHEBI:29105"/>
    </cofactor>
</comment>
<dbReference type="Gene3D" id="2.40.30.130">
    <property type="match status" value="1"/>
</dbReference>
<evidence type="ECO:0000256" key="1">
    <source>
        <dbReference type="ARBA" id="ARBA00001947"/>
    </source>
</evidence>
<protein>
    <recommendedName>
        <fullName evidence="3">Alanine--tRNA ligase</fullName>
    </recommendedName>
    <alternativeName>
        <fullName evidence="6">Alanyl-tRNA synthetase</fullName>
    </alternativeName>
</protein>
<dbReference type="PANTHER" id="PTHR43462:SF1">
    <property type="entry name" value="ALANYL-TRNA EDITING PROTEIN AARSD1"/>
    <property type="match status" value="1"/>
</dbReference>
<evidence type="ECO:0000313" key="8">
    <source>
        <dbReference type="EMBL" id="HJH17571.1"/>
    </source>
</evidence>
<proteinExistence type="predicted"/>
<dbReference type="RefSeq" id="WP_032895793.1">
    <property type="nucleotide sequence ID" value="NZ_DAMBTQ010000016.1"/>
</dbReference>
<evidence type="ECO:0000256" key="5">
    <source>
        <dbReference type="ARBA" id="ARBA00022833"/>
    </source>
</evidence>
<organism evidence="8 9">
    <name type="scientific">Pseudomonas lactis</name>
    <dbReference type="NCBI Taxonomy" id="1615674"/>
    <lineage>
        <taxon>Bacteria</taxon>
        <taxon>Pseudomonadati</taxon>
        <taxon>Pseudomonadota</taxon>
        <taxon>Gammaproteobacteria</taxon>
        <taxon>Pseudomonadales</taxon>
        <taxon>Pseudomonadaceae</taxon>
        <taxon>Pseudomonas</taxon>
    </lineage>
</organism>
<evidence type="ECO:0000259" key="7">
    <source>
        <dbReference type="PROSITE" id="PS50860"/>
    </source>
</evidence>
<gene>
    <name evidence="8" type="ORF">K8W20_02505</name>
</gene>
<dbReference type="Pfam" id="PF01411">
    <property type="entry name" value="tRNA-synt_2c"/>
    <property type="match status" value="1"/>
</dbReference>
<accession>A0A921NDR6</accession>
<evidence type="ECO:0000256" key="4">
    <source>
        <dbReference type="ARBA" id="ARBA00022723"/>
    </source>
</evidence>
<dbReference type="GO" id="GO:0046872">
    <property type="term" value="F:metal ion binding"/>
    <property type="evidence" value="ECO:0007669"/>
    <property type="project" value="UniProtKB-KW"/>
</dbReference>
<dbReference type="AlphaFoldDB" id="A0A921NDR6"/>
<dbReference type="Proteomes" id="UP000752172">
    <property type="component" value="Unassembled WGS sequence"/>
</dbReference>
<dbReference type="InterPro" id="IPR051335">
    <property type="entry name" value="Alanyl-tRNA_Editing_Enzymes"/>
</dbReference>
<dbReference type="EMBL" id="DYTS01000047">
    <property type="protein sequence ID" value="HJH17571.1"/>
    <property type="molecule type" value="Genomic_DNA"/>
</dbReference>
<dbReference type="PROSITE" id="PS50860">
    <property type="entry name" value="AA_TRNA_LIGASE_II_ALA"/>
    <property type="match status" value="1"/>
</dbReference>
<feature type="domain" description="Alanyl-transfer RNA synthetases family profile" evidence="7">
    <location>
        <begin position="1"/>
        <end position="248"/>
    </location>
</feature>
<dbReference type="InterPro" id="IPR009000">
    <property type="entry name" value="Transl_B-barrel_sf"/>
</dbReference>
<comment type="caution">
    <text evidence="8">The sequence shown here is derived from an EMBL/GenBank/DDBJ whole genome shotgun (WGS) entry which is preliminary data.</text>
</comment>
<comment type="subcellular location">
    <subcellularLocation>
        <location evidence="2">Cytoplasm</location>
    </subcellularLocation>
</comment>
<dbReference type="GO" id="GO:0003676">
    <property type="term" value="F:nucleic acid binding"/>
    <property type="evidence" value="ECO:0007669"/>
    <property type="project" value="InterPro"/>
</dbReference>
<dbReference type="GO" id="GO:0006419">
    <property type="term" value="P:alanyl-tRNA aminoacylation"/>
    <property type="evidence" value="ECO:0007669"/>
    <property type="project" value="InterPro"/>
</dbReference>
<keyword evidence="4" id="KW-0479">Metal-binding</keyword>
<dbReference type="InterPro" id="IPR018164">
    <property type="entry name" value="Ala-tRNA-synth_IIc_N"/>
</dbReference>
<dbReference type="GO" id="GO:0004813">
    <property type="term" value="F:alanine-tRNA ligase activity"/>
    <property type="evidence" value="ECO:0007669"/>
    <property type="project" value="InterPro"/>
</dbReference>